<evidence type="ECO:0000313" key="2">
    <source>
        <dbReference type="EMBL" id="SUV66207.1"/>
    </source>
</evidence>
<dbReference type="AlphaFoldDB" id="A0A381A9U6"/>
<dbReference type="Proteomes" id="UP000255014">
    <property type="component" value="Unassembled WGS sequence"/>
</dbReference>
<feature type="region of interest" description="Disordered" evidence="1">
    <location>
        <begin position="1"/>
        <end position="27"/>
    </location>
</feature>
<accession>A0A381A9U6</accession>
<reference evidence="2 3" key="1">
    <citation type="submission" date="2018-06" db="EMBL/GenBank/DDBJ databases">
        <authorList>
            <consortium name="Pathogen Informatics"/>
            <person name="Doyle S."/>
        </authorList>
    </citation>
    <scope>NUCLEOTIDE SEQUENCE [LARGE SCALE GENOMIC DNA]</scope>
    <source>
        <strain evidence="2 3">NCTC10911</strain>
    </source>
</reference>
<protein>
    <submittedName>
        <fullName evidence="2">Uncharacterized protein</fullName>
    </submittedName>
</protein>
<dbReference type="EMBL" id="UFTT01000002">
    <property type="protein sequence ID" value="SUV66207.1"/>
    <property type="molecule type" value="Genomic_DNA"/>
</dbReference>
<evidence type="ECO:0000256" key="1">
    <source>
        <dbReference type="SAM" id="MobiDB-lite"/>
    </source>
</evidence>
<name>A0A381A9U6_BORPT</name>
<evidence type="ECO:0000313" key="3">
    <source>
        <dbReference type="Proteomes" id="UP000255014"/>
    </source>
</evidence>
<proteinExistence type="predicted"/>
<feature type="compositionally biased region" description="Low complexity" evidence="1">
    <location>
        <begin position="12"/>
        <end position="23"/>
    </location>
</feature>
<sequence>MRPPAIRPPAAAPNAPSNTVSPARRGIPARCPFHTKALPASRPSRKWRASTLAIWWASLNKSRGNAHRAAVRRSVSNEYHPCRAAVGPGSLGKPGAFGVRNADQYGDQRARCLCAGASKRCGGRGPAGSRDFRGGFVGWPCRRIRRGSSRAGFPAFRPARFPLGYGGLAFRGVGGQVHGWLHPFAVRCQVGLSPQADLVAGSIPGPGVFAWRDTLVPVGGGRGRKVHCHPCGLGRRDGRRSSPAWRRCPETSCRVLGAVPGSGSGADFQPVSSGIRRRSGGALAWPQGRWTGSRYG</sequence>
<gene>
    <name evidence="2" type="ORF">NCTC10911_03256</name>
</gene>
<feature type="compositionally biased region" description="Pro residues" evidence="1">
    <location>
        <begin position="1"/>
        <end position="11"/>
    </location>
</feature>
<organism evidence="2 3">
    <name type="scientific">Bordetella pertussis</name>
    <dbReference type="NCBI Taxonomy" id="520"/>
    <lineage>
        <taxon>Bacteria</taxon>
        <taxon>Pseudomonadati</taxon>
        <taxon>Pseudomonadota</taxon>
        <taxon>Betaproteobacteria</taxon>
        <taxon>Burkholderiales</taxon>
        <taxon>Alcaligenaceae</taxon>
        <taxon>Bordetella</taxon>
    </lineage>
</organism>